<protein>
    <submittedName>
        <fullName evidence="1">Phenylacetate-CoA oxygenase</fullName>
    </submittedName>
</protein>
<gene>
    <name evidence="1" type="primary">paaB</name>
    <name evidence="1" type="ORF">ABT57_09255</name>
</gene>
<dbReference type="InterPro" id="IPR009359">
    <property type="entry name" value="PaaB"/>
</dbReference>
<dbReference type="STRING" id="320778.ABT57_09255"/>
<dbReference type="OrthoDB" id="8593533at2"/>
<organism evidence="1 2">
    <name type="scientific">Photobacterium ganghwense</name>
    <dbReference type="NCBI Taxonomy" id="320778"/>
    <lineage>
        <taxon>Bacteria</taxon>
        <taxon>Pseudomonadati</taxon>
        <taxon>Pseudomonadota</taxon>
        <taxon>Gammaproteobacteria</taxon>
        <taxon>Vibrionales</taxon>
        <taxon>Vibrionaceae</taxon>
        <taxon>Photobacterium</taxon>
    </lineage>
</organism>
<dbReference type="Pfam" id="PF06243">
    <property type="entry name" value="PaaB"/>
    <property type="match status" value="1"/>
</dbReference>
<accession>A0A0J1HE05</accession>
<dbReference type="InterPro" id="IPR038693">
    <property type="entry name" value="PaaB_sf"/>
</dbReference>
<dbReference type="PATRIC" id="fig|320778.3.peg.2013"/>
<reference evidence="1 2" key="1">
    <citation type="submission" date="2015-05" db="EMBL/GenBank/DDBJ databases">
        <title>Photobacterium galathea sp. nov.</title>
        <authorList>
            <person name="Machado H."/>
            <person name="Gram L."/>
        </authorList>
    </citation>
    <scope>NUCLEOTIDE SEQUENCE [LARGE SCALE GENOMIC DNA]</scope>
    <source>
        <strain evidence="1 2">DSM 22954</strain>
    </source>
</reference>
<comment type="caution">
    <text evidence="1">The sequence shown here is derived from an EMBL/GenBank/DDBJ whole genome shotgun (WGS) entry which is preliminary data.</text>
</comment>
<dbReference type="Gene3D" id="3.10.20.520">
    <property type="entry name" value="Phenylacetic acid degradation B"/>
    <property type="match status" value="1"/>
</dbReference>
<proteinExistence type="predicted"/>
<keyword evidence="2" id="KW-1185">Reference proteome</keyword>
<sequence length="95" mass="10802">MNTATWPLYEVFVRSKQGLDHKHVGSVRAADNQMALEAARDLYTRRNEGCSVWVVESSSITASQPEEKGAFFDPSDDKVYRHASFYTIPSHIKHM</sequence>
<name>A0A0J1HE05_9GAMM</name>
<dbReference type="PIRSF" id="PIRSF030200">
    <property type="entry name" value="PaaB"/>
    <property type="match status" value="1"/>
</dbReference>
<dbReference type="AlphaFoldDB" id="A0A0J1HE05"/>
<dbReference type="NCBIfam" id="TIGR02157">
    <property type="entry name" value="PA_CoA_Oxy2"/>
    <property type="match status" value="1"/>
</dbReference>
<dbReference type="RefSeq" id="WP_047884947.1">
    <property type="nucleotide sequence ID" value="NZ_CP071326.1"/>
</dbReference>
<dbReference type="Proteomes" id="UP000035909">
    <property type="component" value="Unassembled WGS sequence"/>
</dbReference>
<evidence type="ECO:0000313" key="2">
    <source>
        <dbReference type="Proteomes" id="UP000035909"/>
    </source>
</evidence>
<dbReference type="EMBL" id="LDOU01000007">
    <property type="protein sequence ID" value="KLV09858.1"/>
    <property type="molecule type" value="Genomic_DNA"/>
</dbReference>
<evidence type="ECO:0000313" key="1">
    <source>
        <dbReference type="EMBL" id="KLV09858.1"/>
    </source>
</evidence>